<dbReference type="OrthoDB" id="2788229at2759"/>
<reference evidence="1" key="1">
    <citation type="submission" date="2018-04" db="EMBL/GenBank/DDBJ databases">
        <title>Whole genome sequencing of Hypsizygus marmoreus.</title>
        <authorList>
            <person name="Choi I.-G."/>
            <person name="Min B."/>
            <person name="Kim J.-G."/>
            <person name="Kim S."/>
            <person name="Oh Y.-L."/>
            <person name="Kong W.-S."/>
            <person name="Park H."/>
            <person name="Jeong J."/>
            <person name="Song E.-S."/>
        </authorList>
    </citation>
    <scope>NUCLEOTIDE SEQUENCE [LARGE SCALE GENOMIC DNA]</scope>
    <source>
        <strain evidence="1">51987-8</strain>
    </source>
</reference>
<dbReference type="AlphaFoldDB" id="A0A369JKW7"/>
<evidence type="ECO:0008006" key="3">
    <source>
        <dbReference type="Google" id="ProtNLM"/>
    </source>
</evidence>
<dbReference type="InParanoid" id="A0A369JKW7"/>
<accession>A0A369JKW7</accession>
<dbReference type="Proteomes" id="UP000076154">
    <property type="component" value="Unassembled WGS sequence"/>
</dbReference>
<name>A0A369JKW7_HYPMA</name>
<comment type="caution">
    <text evidence="1">The sequence shown here is derived from an EMBL/GenBank/DDBJ whole genome shotgun (WGS) entry which is preliminary data.</text>
</comment>
<proteinExistence type="predicted"/>
<sequence length="422" mass="48148">MDVRTELPQEIIDTIIDNLSKDHQTLKSCALASSSLRPTSQKHLFSWTMLDKDSSCERLHLVLTENPTLCSYVHRIIIWSDEETGPQWLCVNKNLACVLDRLTSLRSCSLCIYNDIEWKDFHPQTTAAFFRVFVLPSLKSIDISGLSGIPVTFFDIPNVIEELELKSVAFTRTSDAGAVSPRSLCMRVLDFLPNTKAFVNEDTDTIFALSAHPDSCFSRIADLRIHVSRDNFPILLPIFNAAAKSLTSLELSHGYSPRESRDGRNINAFRFDLANFTNLRRLSLRLSIYYYTFNILPPILLTSADHLTTLLASSASTLARIETLTVVFYPHDLRQSYEVSMTKCVSELEIWRQLDKVICPHRSSARLHVTFVLKMDIPELTQLVKARNRWQESMRGKLPMLEERGILTFEVDSSFLCYPEDE</sequence>
<organism evidence="1 2">
    <name type="scientific">Hypsizygus marmoreus</name>
    <name type="common">White beech mushroom</name>
    <name type="synonym">Agaricus marmoreus</name>
    <dbReference type="NCBI Taxonomy" id="39966"/>
    <lineage>
        <taxon>Eukaryota</taxon>
        <taxon>Fungi</taxon>
        <taxon>Dikarya</taxon>
        <taxon>Basidiomycota</taxon>
        <taxon>Agaricomycotina</taxon>
        <taxon>Agaricomycetes</taxon>
        <taxon>Agaricomycetidae</taxon>
        <taxon>Agaricales</taxon>
        <taxon>Tricholomatineae</taxon>
        <taxon>Lyophyllaceae</taxon>
        <taxon>Hypsizygus</taxon>
    </lineage>
</organism>
<evidence type="ECO:0000313" key="1">
    <source>
        <dbReference type="EMBL" id="RDB20363.1"/>
    </source>
</evidence>
<keyword evidence="2" id="KW-1185">Reference proteome</keyword>
<protein>
    <recommendedName>
        <fullName evidence="3">F-box domain-containing protein</fullName>
    </recommendedName>
</protein>
<dbReference type="EMBL" id="LUEZ02000069">
    <property type="protein sequence ID" value="RDB20363.1"/>
    <property type="molecule type" value="Genomic_DNA"/>
</dbReference>
<evidence type="ECO:0000313" key="2">
    <source>
        <dbReference type="Proteomes" id="UP000076154"/>
    </source>
</evidence>
<gene>
    <name evidence="1" type="ORF">Hypma_012709</name>
</gene>